<gene>
    <name evidence="2" type="ORF">GEU84_005600</name>
</gene>
<proteinExistence type="predicted"/>
<evidence type="ECO:0000313" key="3">
    <source>
        <dbReference type="Proteomes" id="UP000484076"/>
    </source>
</evidence>
<comment type="caution">
    <text evidence="2">The sequence shown here is derived from an EMBL/GenBank/DDBJ whole genome shotgun (WGS) entry which is preliminary data.</text>
</comment>
<keyword evidence="3" id="KW-1185">Reference proteome</keyword>
<feature type="region of interest" description="Disordered" evidence="1">
    <location>
        <begin position="89"/>
        <end position="124"/>
    </location>
</feature>
<accession>A0A8X8KK34</accession>
<evidence type="ECO:0000256" key="1">
    <source>
        <dbReference type="SAM" id="MobiDB-lite"/>
    </source>
</evidence>
<evidence type="ECO:0000313" key="2">
    <source>
        <dbReference type="EMBL" id="NUB43849.1"/>
    </source>
</evidence>
<dbReference type="RefSeq" id="WP_152825083.1">
    <property type="nucleotide sequence ID" value="NZ_WHUT02000003.1"/>
</dbReference>
<name>A0A8X8KK34_9RHOB</name>
<dbReference type="AlphaFoldDB" id="A0A8X8KK34"/>
<sequence>MNTVLAVGSVLYARRMAKNDTERMRRKALVFELERSGVNEEAPEWISYYLIVRNLEPIGAKVLTIAAKPKAGRVLSNLDAYGDHPGYDAATGRNHLKNPLPDLRRTDLNYRVGPSGSSRSASGASPGDTVYIPFMAKNVMKIGDLSFEWEWADGQKR</sequence>
<reference evidence="2" key="1">
    <citation type="submission" date="2020-05" db="EMBL/GenBank/DDBJ databases">
        <title>Fertoebacter nigrum gen. nov., sp. nov., a new member of the family Rhodobacteraceae.</title>
        <authorList>
            <person name="Szuroczki S."/>
            <person name="Abbaszade G."/>
            <person name="Buni D."/>
            <person name="Schumann P."/>
            <person name="Toth E."/>
        </authorList>
    </citation>
    <scope>NUCLEOTIDE SEQUENCE</scope>
    <source>
        <strain evidence="2">RG-N-1a</strain>
    </source>
</reference>
<protein>
    <submittedName>
        <fullName evidence="2">Uncharacterized protein</fullName>
    </submittedName>
</protein>
<dbReference type="EMBL" id="WHUT02000003">
    <property type="protein sequence ID" value="NUB43849.1"/>
    <property type="molecule type" value="Genomic_DNA"/>
</dbReference>
<dbReference type="Proteomes" id="UP000484076">
    <property type="component" value="Unassembled WGS sequence"/>
</dbReference>
<feature type="compositionally biased region" description="Low complexity" evidence="1">
    <location>
        <begin position="113"/>
        <end position="124"/>
    </location>
</feature>
<organism evidence="2 3">
    <name type="scientific">Fertoeibacter niger</name>
    <dbReference type="NCBI Taxonomy" id="2656921"/>
    <lineage>
        <taxon>Bacteria</taxon>
        <taxon>Pseudomonadati</taxon>
        <taxon>Pseudomonadota</taxon>
        <taxon>Alphaproteobacteria</taxon>
        <taxon>Rhodobacterales</taxon>
        <taxon>Paracoccaceae</taxon>
        <taxon>Fertoeibacter</taxon>
    </lineage>
</organism>